<dbReference type="EMBL" id="LJIX01000006">
    <property type="protein sequence ID" value="KQL19921.1"/>
    <property type="molecule type" value="Genomic_DNA"/>
</dbReference>
<proteinExistence type="predicted"/>
<protein>
    <submittedName>
        <fullName evidence="1">Uncharacterized protein</fullName>
    </submittedName>
</protein>
<evidence type="ECO:0000313" key="2">
    <source>
        <dbReference type="Proteomes" id="UP000050996"/>
    </source>
</evidence>
<dbReference type="RefSeq" id="WP_053476458.1">
    <property type="nucleotide sequence ID" value="NZ_CP041305.1"/>
</dbReference>
<dbReference type="STRING" id="1637975.AN957_16015"/>
<gene>
    <name evidence="1" type="ORF">AN957_16015</name>
</gene>
<organism evidence="1 2">
    <name type="scientific">Cytobacillus solani</name>
    <dbReference type="NCBI Taxonomy" id="1637975"/>
    <lineage>
        <taxon>Bacteria</taxon>
        <taxon>Bacillati</taxon>
        <taxon>Bacillota</taxon>
        <taxon>Bacilli</taxon>
        <taxon>Bacillales</taxon>
        <taxon>Bacillaceae</taxon>
        <taxon>Cytobacillus</taxon>
    </lineage>
</organism>
<evidence type="ECO:0000313" key="1">
    <source>
        <dbReference type="EMBL" id="KQL19921.1"/>
    </source>
</evidence>
<keyword evidence="2" id="KW-1185">Reference proteome</keyword>
<reference evidence="1 2" key="1">
    <citation type="submission" date="2015-09" db="EMBL/GenBank/DDBJ databases">
        <title>Genome sequencing project for genomic taxonomy and phylogenomics of Bacillus-like bacteria.</title>
        <authorList>
            <person name="Liu B."/>
            <person name="Wang J."/>
            <person name="Zhu Y."/>
            <person name="Liu G."/>
            <person name="Chen Q."/>
            <person name="Chen Z."/>
            <person name="Lan J."/>
            <person name="Che J."/>
            <person name="Ge C."/>
            <person name="Shi H."/>
            <person name="Pan Z."/>
            <person name="Liu X."/>
        </authorList>
    </citation>
    <scope>NUCLEOTIDE SEQUENCE [LARGE SCALE GENOMIC DNA]</scope>
    <source>
        <strain evidence="1 2">FJAT-18043</strain>
    </source>
</reference>
<dbReference type="AlphaFoldDB" id="A0A0Q3QP38"/>
<dbReference type="PATRIC" id="fig|1637975.4.peg.3106"/>
<name>A0A0Q3QP38_9BACI</name>
<comment type="caution">
    <text evidence="1">The sequence shown here is derived from an EMBL/GenBank/DDBJ whole genome shotgun (WGS) entry which is preliminary data.</text>
</comment>
<accession>A0A0Q3QP38</accession>
<dbReference type="Proteomes" id="UP000050996">
    <property type="component" value="Unassembled WGS sequence"/>
</dbReference>
<sequence length="76" mass="8943">MDKIDKRNRLDEAPFSYRVTKNNKLFIEYYGKQVRILSGKEAERCLEKIKHAEDEKAVQLILAKITGNFKRGNERS</sequence>